<dbReference type="RefSeq" id="XP_070892697.1">
    <property type="nucleotide sequence ID" value="XM_071047322.1"/>
</dbReference>
<comment type="caution">
    <text evidence="1">The sequence shown here is derived from an EMBL/GenBank/DDBJ whole genome shotgun (WGS) entry which is preliminary data.</text>
</comment>
<dbReference type="EMBL" id="JBFXLR010000093">
    <property type="protein sequence ID" value="KAL2837752.1"/>
    <property type="molecule type" value="Genomic_DNA"/>
</dbReference>
<dbReference type="GeneID" id="98162486"/>
<organism evidence="1 2">
    <name type="scientific">Aspergillus pseudodeflectus</name>
    <dbReference type="NCBI Taxonomy" id="176178"/>
    <lineage>
        <taxon>Eukaryota</taxon>
        <taxon>Fungi</taxon>
        <taxon>Dikarya</taxon>
        <taxon>Ascomycota</taxon>
        <taxon>Pezizomycotina</taxon>
        <taxon>Eurotiomycetes</taxon>
        <taxon>Eurotiomycetidae</taxon>
        <taxon>Eurotiales</taxon>
        <taxon>Aspergillaceae</taxon>
        <taxon>Aspergillus</taxon>
        <taxon>Aspergillus subgen. Nidulantes</taxon>
    </lineage>
</organism>
<reference evidence="1 2" key="1">
    <citation type="submission" date="2024-07" db="EMBL/GenBank/DDBJ databases">
        <title>Section-level genome sequencing and comparative genomics of Aspergillus sections Usti and Cavernicolus.</title>
        <authorList>
            <consortium name="Lawrence Berkeley National Laboratory"/>
            <person name="Nybo J.L."/>
            <person name="Vesth T.C."/>
            <person name="Theobald S."/>
            <person name="Frisvad J.C."/>
            <person name="Larsen T.O."/>
            <person name="Kjaerboelling I."/>
            <person name="Rothschild-Mancinelli K."/>
            <person name="Lyhne E.K."/>
            <person name="Kogle M.E."/>
            <person name="Barry K."/>
            <person name="Clum A."/>
            <person name="Na H."/>
            <person name="Ledsgaard L."/>
            <person name="Lin J."/>
            <person name="Lipzen A."/>
            <person name="Kuo A."/>
            <person name="Riley R."/>
            <person name="Mondo S."/>
            <person name="LaButti K."/>
            <person name="Haridas S."/>
            <person name="Pangalinan J."/>
            <person name="Salamov A.A."/>
            <person name="Simmons B.A."/>
            <person name="Magnuson J.K."/>
            <person name="Chen J."/>
            <person name="Drula E."/>
            <person name="Henrissat B."/>
            <person name="Wiebenga A."/>
            <person name="Lubbers R.J."/>
            <person name="Gomes A.C."/>
            <person name="Macurrencykelacurrency M.R."/>
            <person name="Stajich J."/>
            <person name="Grigoriev I.V."/>
            <person name="Mortensen U.H."/>
            <person name="De vries R.P."/>
            <person name="Baker S.E."/>
            <person name="Andersen M.R."/>
        </authorList>
    </citation>
    <scope>NUCLEOTIDE SEQUENCE [LARGE SCALE GENOMIC DNA]</scope>
    <source>
        <strain evidence="1 2">CBS 756.74</strain>
    </source>
</reference>
<proteinExistence type="predicted"/>
<sequence>MATIGFPSIMFGYFSLGACRDRTVIVTSTPYGVHEAENCDRATVTTVIAVPLYPLRTALIDEVTHIDDAQAQADNPQSGTIRYPAVVSFANTNEGAIIHTFGTLLKWRYEKETHDPVSGMDHEVAFMNVANDAVTSIAIVHFTVPDSKYAQCFRPKEGPDIAITFAPDKSMETEPNERCTGIMVANVFNLPITDPMYLIQGKHLELQTVRVLFSMTSKEAKRQIDAVDLTGMSPGVESAHRWLSSTREQRQVDAVYFLTNLNAGAESANRQTGRLLNPPPPGPKKAVYPILITRDSTKP</sequence>
<evidence type="ECO:0000313" key="1">
    <source>
        <dbReference type="EMBL" id="KAL2837752.1"/>
    </source>
</evidence>
<dbReference type="Proteomes" id="UP001610444">
    <property type="component" value="Unassembled WGS sequence"/>
</dbReference>
<accession>A0ABR4JDE0</accession>
<keyword evidence="2" id="KW-1185">Reference proteome</keyword>
<name>A0ABR4JDE0_9EURO</name>
<gene>
    <name evidence="1" type="ORF">BJX68DRAFT_272946</name>
</gene>
<evidence type="ECO:0000313" key="2">
    <source>
        <dbReference type="Proteomes" id="UP001610444"/>
    </source>
</evidence>
<protein>
    <submittedName>
        <fullName evidence="1">Uncharacterized protein</fullName>
    </submittedName>
</protein>